<dbReference type="Proteomes" id="UP000326289">
    <property type="component" value="Unassembled WGS sequence"/>
</dbReference>
<keyword evidence="3" id="KW-1185">Reference proteome</keyword>
<name>A0A5N6JFS1_9EURO</name>
<accession>A0A5N6JFS1</accession>
<evidence type="ECO:0000256" key="1">
    <source>
        <dbReference type="SAM" id="Coils"/>
    </source>
</evidence>
<keyword evidence="1" id="KW-0175">Coiled coil</keyword>
<gene>
    <name evidence="2" type="ORF">BDV30DRAFT_234960</name>
</gene>
<dbReference type="EMBL" id="ML732773">
    <property type="protein sequence ID" value="KAB8277159.1"/>
    <property type="molecule type" value="Genomic_DNA"/>
</dbReference>
<organism evidence="2 3">
    <name type="scientific">Aspergillus minisclerotigenes</name>
    <dbReference type="NCBI Taxonomy" id="656917"/>
    <lineage>
        <taxon>Eukaryota</taxon>
        <taxon>Fungi</taxon>
        <taxon>Dikarya</taxon>
        <taxon>Ascomycota</taxon>
        <taxon>Pezizomycotina</taxon>
        <taxon>Eurotiomycetes</taxon>
        <taxon>Eurotiomycetidae</taxon>
        <taxon>Eurotiales</taxon>
        <taxon>Aspergillaceae</taxon>
        <taxon>Aspergillus</taxon>
        <taxon>Aspergillus subgen. Circumdati</taxon>
    </lineage>
</organism>
<evidence type="ECO:0000313" key="3">
    <source>
        <dbReference type="Proteomes" id="UP000326289"/>
    </source>
</evidence>
<evidence type="ECO:0000313" key="2">
    <source>
        <dbReference type="EMBL" id="KAB8277159.1"/>
    </source>
</evidence>
<dbReference type="AlphaFoldDB" id="A0A5N6JFS1"/>
<sequence>MTFQQHLRDSYVVKDVGDVPKPALVLDAAIIQRHCEAMVRTVKELAAEIAEMQVDDKSLEGNFIASTILEIETLVPLLKKLREEGYD</sequence>
<proteinExistence type="predicted"/>
<reference evidence="2 3" key="1">
    <citation type="submission" date="2019-04" db="EMBL/GenBank/DDBJ databases">
        <title>Fungal friends and foes A comparative genomics study of 23 Aspergillus species from section Flavi.</title>
        <authorList>
            <consortium name="DOE Joint Genome Institute"/>
            <person name="Kjaerbolling I."/>
            <person name="Vesth T.C."/>
            <person name="Frisvad J.C."/>
            <person name="Nybo J.L."/>
            <person name="Theobald S."/>
            <person name="Kildgaard S."/>
            <person name="Petersen T.I."/>
            <person name="Kuo A."/>
            <person name="Sato A."/>
            <person name="Lyhne E.K."/>
            <person name="Kogle M.E."/>
            <person name="Wiebenga A."/>
            <person name="Kun R.S."/>
            <person name="Lubbers R.J."/>
            <person name="Makela M.R."/>
            <person name="Barry K."/>
            <person name="Chovatia M."/>
            <person name="Clum A."/>
            <person name="Daum C."/>
            <person name="Haridas S."/>
            <person name="He G."/>
            <person name="LaButti K."/>
            <person name="Lipzen A."/>
            <person name="Mondo S."/>
            <person name="Pangilinan J."/>
            <person name="Riley R."/>
            <person name="Salamov A."/>
            <person name="Simmons B.A."/>
            <person name="Magnuson J.K."/>
            <person name="Henrissat B."/>
            <person name="Mortensen U.H."/>
            <person name="Larsen T.O."/>
            <person name="De vries R.P."/>
            <person name="Grigoriev I.V."/>
            <person name="Machida M."/>
            <person name="Baker S.E."/>
            <person name="Andersen M.R."/>
        </authorList>
    </citation>
    <scope>NUCLEOTIDE SEQUENCE [LARGE SCALE GENOMIC DNA]</scope>
    <source>
        <strain evidence="2 3">CBS 117635</strain>
    </source>
</reference>
<feature type="coiled-coil region" evidence="1">
    <location>
        <begin position="35"/>
        <end position="62"/>
    </location>
</feature>
<protein>
    <submittedName>
        <fullName evidence="2">Uncharacterized protein</fullName>
    </submittedName>
</protein>